<keyword evidence="7" id="KW-1185">Reference proteome</keyword>
<dbReference type="CDD" id="cd06084">
    <property type="entry name" value="KOW_Spt5_4"/>
    <property type="match status" value="1"/>
</dbReference>
<comment type="similarity">
    <text evidence="2">Belongs to the SPT5 family.</text>
</comment>
<evidence type="ECO:0000313" key="7">
    <source>
        <dbReference type="Proteomes" id="UP001237642"/>
    </source>
</evidence>
<dbReference type="GO" id="GO:0006368">
    <property type="term" value="P:transcription elongation by RNA polymerase II"/>
    <property type="evidence" value="ECO:0007669"/>
    <property type="project" value="TreeGrafter"/>
</dbReference>
<dbReference type="PANTHER" id="PTHR11125:SF8">
    <property type="entry name" value="PROTEIN RNA-DIRECTED DNA METHYLATION 3"/>
    <property type="match status" value="1"/>
</dbReference>
<reference evidence="6" key="1">
    <citation type="submission" date="2023-02" db="EMBL/GenBank/DDBJ databases">
        <title>Genome of toxic invasive species Heracleum sosnowskyi carries increased number of genes despite the absence of recent whole-genome duplications.</title>
        <authorList>
            <person name="Schelkunov M."/>
            <person name="Shtratnikova V."/>
            <person name="Makarenko M."/>
            <person name="Klepikova A."/>
            <person name="Omelchenko D."/>
            <person name="Novikova G."/>
            <person name="Obukhova E."/>
            <person name="Bogdanov V."/>
            <person name="Penin A."/>
            <person name="Logacheva M."/>
        </authorList>
    </citation>
    <scope>NUCLEOTIDE SEQUENCE</scope>
    <source>
        <strain evidence="6">Hsosn_3</strain>
        <tissue evidence="6">Leaf</tissue>
    </source>
</reference>
<feature type="domain" description="KOW" evidence="5">
    <location>
        <begin position="372"/>
        <end position="399"/>
    </location>
</feature>
<dbReference type="Gene3D" id="3.30.70.940">
    <property type="entry name" value="NusG, N-terminal domain"/>
    <property type="match status" value="1"/>
</dbReference>
<dbReference type="Pfam" id="PF23037">
    <property type="entry name" value="KOWx_SPT5"/>
    <property type="match status" value="1"/>
</dbReference>
<feature type="domain" description="KOW" evidence="5">
    <location>
        <begin position="129"/>
        <end position="156"/>
    </location>
</feature>
<keyword evidence="3" id="KW-0539">Nucleus</keyword>
<dbReference type="SUPFAM" id="SSF50104">
    <property type="entry name" value="Translation proteins SH3-like domain"/>
    <property type="match status" value="1"/>
</dbReference>
<evidence type="ECO:0000259" key="5">
    <source>
        <dbReference type="SMART" id="SM00739"/>
    </source>
</evidence>
<dbReference type="GO" id="GO:0006357">
    <property type="term" value="P:regulation of transcription by RNA polymerase II"/>
    <property type="evidence" value="ECO:0007669"/>
    <property type="project" value="InterPro"/>
</dbReference>
<feature type="compositionally biased region" description="Basic and acidic residues" evidence="4">
    <location>
        <begin position="460"/>
        <end position="470"/>
    </location>
</feature>
<dbReference type="GO" id="GO:0032044">
    <property type="term" value="C:DSIF complex"/>
    <property type="evidence" value="ECO:0007669"/>
    <property type="project" value="TreeGrafter"/>
</dbReference>
<evidence type="ECO:0000313" key="6">
    <source>
        <dbReference type="EMBL" id="KAK1368237.1"/>
    </source>
</evidence>
<dbReference type="InterPro" id="IPR005824">
    <property type="entry name" value="KOW"/>
</dbReference>
<evidence type="ECO:0000256" key="4">
    <source>
        <dbReference type="SAM" id="MobiDB-lite"/>
    </source>
</evidence>
<dbReference type="InterPro" id="IPR041973">
    <property type="entry name" value="KOW_Spt5_1"/>
</dbReference>
<accession>A0AAD8MCW8</accession>
<comment type="subcellular location">
    <subcellularLocation>
        <location evidence="1">Nucleus</location>
    </subcellularLocation>
</comment>
<dbReference type="Pfam" id="PF23042">
    <property type="entry name" value="KOW1_SPT5"/>
    <property type="match status" value="1"/>
</dbReference>
<dbReference type="GO" id="GO:0032784">
    <property type="term" value="P:regulation of DNA-templated transcription elongation"/>
    <property type="evidence" value="ECO:0007669"/>
    <property type="project" value="InterPro"/>
</dbReference>
<dbReference type="InterPro" id="IPR041977">
    <property type="entry name" value="KOW_Spt5_4"/>
</dbReference>
<dbReference type="InterPro" id="IPR036735">
    <property type="entry name" value="NGN_dom_sf"/>
</dbReference>
<dbReference type="InterPro" id="IPR039659">
    <property type="entry name" value="SPT5"/>
</dbReference>
<name>A0AAD8MCW8_9APIA</name>
<dbReference type="InterPro" id="IPR005100">
    <property type="entry name" value="NGN-domain"/>
</dbReference>
<dbReference type="Pfam" id="PF23291">
    <property type="entry name" value="KOW4_SPT5"/>
    <property type="match status" value="1"/>
</dbReference>
<dbReference type="InterPro" id="IPR008991">
    <property type="entry name" value="Translation_prot_SH3-like_sf"/>
</dbReference>
<organism evidence="6 7">
    <name type="scientific">Heracleum sosnowskyi</name>
    <dbReference type="NCBI Taxonomy" id="360622"/>
    <lineage>
        <taxon>Eukaryota</taxon>
        <taxon>Viridiplantae</taxon>
        <taxon>Streptophyta</taxon>
        <taxon>Embryophyta</taxon>
        <taxon>Tracheophyta</taxon>
        <taxon>Spermatophyta</taxon>
        <taxon>Magnoliopsida</taxon>
        <taxon>eudicotyledons</taxon>
        <taxon>Gunneridae</taxon>
        <taxon>Pentapetalae</taxon>
        <taxon>asterids</taxon>
        <taxon>campanulids</taxon>
        <taxon>Apiales</taxon>
        <taxon>Apiaceae</taxon>
        <taxon>Apioideae</taxon>
        <taxon>apioid superclade</taxon>
        <taxon>Tordylieae</taxon>
        <taxon>Tordyliinae</taxon>
        <taxon>Heracleum</taxon>
    </lineage>
</organism>
<sequence>MVQEHYKPGSSFVTYAEDRVNSQRPIERSTITTGDPIMWKVKCMVGRERHSTFSLMQKYVDLQSMGKKPQIVSDFAAEHVKGAIFIEAYKKNDIYEACNGLCSIYPSRVAAVKPSEISNLLSVRSKPCNIIVGTFARVKGGKYKGDLAQVVAVNESKKKATVKLIPRIDLQAMAAKFGGGVTTKKTVGPAPAPAPAPRLISSSELEEFRPLIQSRRDRDSNTFYEVLDGMLLKDGYLYKKVRIDSLSLYGVLPSVDELQNLSLLGMRNLMMWSGSLSFMVNKRKFSPKRMTKVVEKGRGSSSSKLESDFEVHDMIFFSRTDFGVIVGSEKDDSFKVPREGSEGQVIVNVKRRELKKASFDNKFTTWDRHKKIISINDSVRILEGLLEGRQGVVKQIYRGTVFIYNEAEQENSGYFCCKSQNCEKFKLLGDACKEKGSEQASAGFDDFPSSPKSPLSPKKPWQERDSSLNQGDKDELFSVGQSLRIWIAQDILTVKAEHLVAVRGKSVPTGDGLESKPFDLLGTQEDGSGGWMDGEGHQQMLRLGVPEARLLRVSISIFQLQLNDGNSTCQSSDISVNVKLEQSLDLNLRAVLNLYVVEELMDKGQLKGNYNFNFGPNQTPSPRITTLRDLMIGIWDYCALNPRFTVPVLALLLGLFRYQNYASDGLGGIFGSHGNSTEISSLVGKLVGVAAEWTGEVNGGRVLPCKLAE</sequence>
<proteinExistence type="inferred from homology"/>
<dbReference type="InterPro" id="IPR057936">
    <property type="entry name" value="KOWx_Spt5"/>
</dbReference>
<feature type="compositionally biased region" description="Low complexity" evidence="4">
    <location>
        <begin position="448"/>
        <end position="459"/>
    </location>
</feature>
<evidence type="ECO:0000256" key="2">
    <source>
        <dbReference type="ARBA" id="ARBA00006956"/>
    </source>
</evidence>
<dbReference type="PANTHER" id="PTHR11125">
    <property type="entry name" value="SUPPRESSOR OF TY 5"/>
    <property type="match status" value="1"/>
</dbReference>
<dbReference type="InterPro" id="IPR014722">
    <property type="entry name" value="Rib_uL2_dom2"/>
</dbReference>
<reference evidence="6" key="2">
    <citation type="submission" date="2023-05" db="EMBL/GenBank/DDBJ databases">
        <authorList>
            <person name="Schelkunov M.I."/>
        </authorList>
    </citation>
    <scope>NUCLEOTIDE SEQUENCE</scope>
    <source>
        <strain evidence="6">Hsosn_3</strain>
        <tissue evidence="6">Leaf</tissue>
    </source>
</reference>
<evidence type="ECO:0000256" key="3">
    <source>
        <dbReference type="ARBA" id="ARBA00023242"/>
    </source>
</evidence>
<protein>
    <recommendedName>
        <fullName evidence="5">KOW domain-containing protein</fullName>
    </recommendedName>
</protein>
<evidence type="ECO:0000256" key="1">
    <source>
        <dbReference type="ARBA" id="ARBA00004123"/>
    </source>
</evidence>
<dbReference type="CDD" id="cd06081">
    <property type="entry name" value="KOW_Spt5_1"/>
    <property type="match status" value="1"/>
</dbReference>
<comment type="caution">
    <text evidence="6">The sequence shown here is derived from an EMBL/GenBank/DDBJ whole genome shotgun (WGS) entry which is preliminary data.</text>
</comment>
<dbReference type="Proteomes" id="UP001237642">
    <property type="component" value="Unassembled WGS sequence"/>
</dbReference>
<dbReference type="GO" id="GO:0003729">
    <property type="term" value="F:mRNA binding"/>
    <property type="evidence" value="ECO:0007669"/>
    <property type="project" value="TreeGrafter"/>
</dbReference>
<feature type="region of interest" description="Disordered" evidence="4">
    <location>
        <begin position="439"/>
        <end position="470"/>
    </location>
</feature>
<dbReference type="SMART" id="SM00739">
    <property type="entry name" value="KOW"/>
    <property type="match status" value="2"/>
</dbReference>
<dbReference type="Gene3D" id="2.30.30.30">
    <property type="match status" value="1"/>
</dbReference>
<dbReference type="Pfam" id="PF03439">
    <property type="entry name" value="Spt5-NGN"/>
    <property type="match status" value="1"/>
</dbReference>
<dbReference type="InterPro" id="IPR039385">
    <property type="entry name" value="NGN_Euk"/>
</dbReference>
<gene>
    <name evidence="6" type="ORF">POM88_034329</name>
</gene>
<dbReference type="EMBL" id="JAUIZM010000008">
    <property type="protein sequence ID" value="KAK1368237.1"/>
    <property type="molecule type" value="Genomic_DNA"/>
</dbReference>
<dbReference type="AlphaFoldDB" id="A0AAD8MCW8"/>
<dbReference type="CDD" id="cd09888">
    <property type="entry name" value="NGN_Euk"/>
    <property type="match status" value="1"/>
</dbReference>